<accession>A0ABZ1Y4A5</accession>
<protein>
    <recommendedName>
        <fullName evidence="3">DUF3592 domain-containing protein</fullName>
    </recommendedName>
</protein>
<keyword evidence="1" id="KW-0812">Transmembrane</keyword>
<dbReference type="EMBL" id="CP109207">
    <property type="protein sequence ID" value="WUU54310.1"/>
    <property type="molecule type" value="Genomic_DNA"/>
</dbReference>
<keyword evidence="1" id="KW-1133">Transmembrane helix</keyword>
<evidence type="ECO:0000256" key="1">
    <source>
        <dbReference type="SAM" id="Phobius"/>
    </source>
</evidence>
<evidence type="ECO:0008006" key="3">
    <source>
        <dbReference type="Google" id="ProtNLM"/>
    </source>
</evidence>
<sequence>MTATARVTAVDDKPKYVKVEFTQGPESGKEVELWDYAGMLPDVSRGDAVLVTYDPENPHRSLPHSWVADPPFNVPAYGSSAITLLLLSGAVIGIFRRRRILRAATAIRLTKS</sequence>
<evidence type="ECO:0000313" key="2">
    <source>
        <dbReference type="EMBL" id="WUU54310.1"/>
    </source>
</evidence>
<organism evidence="2">
    <name type="scientific">Streptomyces althioticus</name>
    <dbReference type="NCBI Taxonomy" id="83380"/>
    <lineage>
        <taxon>Bacteria</taxon>
        <taxon>Bacillati</taxon>
        <taxon>Actinomycetota</taxon>
        <taxon>Actinomycetes</taxon>
        <taxon>Kitasatosporales</taxon>
        <taxon>Streptomycetaceae</taxon>
        <taxon>Streptomyces</taxon>
        <taxon>Streptomyces althioticus group</taxon>
    </lineage>
</organism>
<gene>
    <name evidence="2" type="ORF">OIE82_14670</name>
</gene>
<reference evidence="2" key="1">
    <citation type="submission" date="2022-10" db="EMBL/GenBank/DDBJ databases">
        <title>The complete genomes of actinobacterial strains from the NBC collection.</title>
        <authorList>
            <person name="Joergensen T.S."/>
            <person name="Alvarez Arevalo M."/>
            <person name="Sterndorff E.B."/>
            <person name="Faurdal D."/>
            <person name="Vuksanovic O."/>
            <person name="Mourched A.-S."/>
            <person name="Charusanti P."/>
            <person name="Shaw S."/>
            <person name="Blin K."/>
            <person name="Weber T."/>
        </authorList>
    </citation>
    <scope>NUCLEOTIDE SEQUENCE [LARGE SCALE GENOMIC DNA]</scope>
    <source>
        <strain evidence="2">NBC 01686</strain>
    </source>
</reference>
<feature type="transmembrane region" description="Helical" evidence="1">
    <location>
        <begin position="76"/>
        <end position="95"/>
    </location>
</feature>
<name>A0ABZ1Y4A5_9ACTN</name>
<proteinExistence type="predicted"/>
<dbReference type="RefSeq" id="WP_395758853.1">
    <property type="nucleotide sequence ID" value="NZ_CP109207.1"/>
</dbReference>
<keyword evidence="1" id="KW-0472">Membrane</keyword>